<feature type="region of interest" description="Disordered" evidence="1">
    <location>
        <begin position="220"/>
        <end position="267"/>
    </location>
</feature>
<evidence type="ECO:0000256" key="1">
    <source>
        <dbReference type="SAM" id="MobiDB-lite"/>
    </source>
</evidence>
<protein>
    <submittedName>
        <fullName evidence="2">Uncharacterized protein</fullName>
    </submittedName>
</protein>
<feature type="compositionally biased region" description="Basic and acidic residues" evidence="1">
    <location>
        <begin position="220"/>
        <end position="242"/>
    </location>
</feature>
<proteinExistence type="predicted"/>
<evidence type="ECO:0000313" key="2">
    <source>
        <dbReference type="EMBL" id="DAD87597.1"/>
    </source>
</evidence>
<name>A0A8S5MYW0_9CAUD</name>
<organism evidence="2">
    <name type="scientific">Siphoviridae sp. ctAUQ2</name>
    <dbReference type="NCBI Taxonomy" id="2826182"/>
    <lineage>
        <taxon>Viruses</taxon>
        <taxon>Duplodnaviria</taxon>
        <taxon>Heunggongvirae</taxon>
        <taxon>Uroviricota</taxon>
        <taxon>Caudoviricetes</taxon>
    </lineage>
</organism>
<accession>A0A8S5MYW0</accession>
<reference evidence="2" key="1">
    <citation type="journal article" date="2021" name="Proc. Natl. Acad. Sci. U.S.A.">
        <title>A Catalog of Tens of Thousands of Viruses from Human Metagenomes Reveals Hidden Associations with Chronic Diseases.</title>
        <authorList>
            <person name="Tisza M.J."/>
            <person name="Buck C.B."/>
        </authorList>
    </citation>
    <scope>NUCLEOTIDE SEQUENCE</scope>
    <source>
        <strain evidence="2">CtAUQ2</strain>
    </source>
</reference>
<sequence length="267" mass="31085">MIVDKKKPIVTDTPVVSAQSDELFDEEPLLPDSPNVTIEEVELNPLEEVYLATRRVLEAVMDPDTPTQKIFQTVKVDNGQFERIVRTKGNTEYAVAFPAAFIRFVNVRFLTSQQRIGEGRATMRIRYVLNDLNNSDDIVETRGFRVFHAINDAIQDAKDREPALNERCNLTYWDMLESLDNGVQPYWIDYEIWFRTASAFQYRNWVERYLVMPPFTDHKDAPEHDEDNHVKHESPKFEEVAKYEPSVETDSPDNPEVPDEKEEENIN</sequence>
<dbReference type="EMBL" id="BK015022">
    <property type="protein sequence ID" value="DAD87597.1"/>
    <property type="molecule type" value="Genomic_DNA"/>
</dbReference>
<feature type="compositionally biased region" description="Acidic residues" evidence="1">
    <location>
        <begin position="250"/>
        <end position="267"/>
    </location>
</feature>